<feature type="domain" description="RNA ligase" evidence="1">
    <location>
        <begin position="36"/>
        <end position="225"/>
    </location>
</feature>
<dbReference type="Gene3D" id="3.30.470.30">
    <property type="entry name" value="DNA ligase/mRNA capping enzyme"/>
    <property type="match status" value="1"/>
</dbReference>
<dbReference type="RefSeq" id="WP_394308551.1">
    <property type="nucleotide sequence ID" value="NZ_JBHGPK010000001.1"/>
</dbReference>
<evidence type="ECO:0000313" key="2">
    <source>
        <dbReference type="EMBL" id="MFC2248666.1"/>
    </source>
</evidence>
<gene>
    <name evidence="2" type="ORF">ACETRX_03475</name>
</gene>
<evidence type="ECO:0000313" key="3">
    <source>
        <dbReference type="Proteomes" id="UP001595190"/>
    </source>
</evidence>
<protein>
    <submittedName>
        <fullName evidence="2">RNA ligase family protein</fullName>
    </submittedName>
</protein>
<dbReference type="PANTHER" id="PTHR43883">
    <property type="entry name" value="SLR0207 PROTEIN"/>
    <property type="match status" value="1"/>
</dbReference>
<dbReference type="Proteomes" id="UP001595190">
    <property type="component" value="Unassembled WGS sequence"/>
</dbReference>
<comment type="caution">
    <text evidence="2">The sequence shown here is derived from an EMBL/GenBank/DDBJ whole genome shotgun (WGS) entry which is preliminary data.</text>
</comment>
<dbReference type="SUPFAM" id="SSF56091">
    <property type="entry name" value="DNA ligase/mRNA capping enzyme, catalytic domain"/>
    <property type="match status" value="1"/>
</dbReference>
<proteinExistence type="predicted"/>
<dbReference type="GO" id="GO:0016874">
    <property type="term" value="F:ligase activity"/>
    <property type="evidence" value="ECO:0007669"/>
    <property type="project" value="UniProtKB-KW"/>
</dbReference>
<keyword evidence="2" id="KW-0436">Ligase</keyword>
<dbReference type="EMBL" id="JBHGPK010000001">
    <property type="protein sequence ID" value="MFC2248666.1"/>
    <property type="molecule type" value="Genomic_DNA"/>
</dbReference>
<accession>A0ABV6Z8Y9</accession>
<dbReference type="Pfam" id="PF09414">
    <property type="entry name" value="RNA_ligase"/>
    <property type="match status" value="1"/>
</dbReference>
<dbReference type="InterPro" id="IPR021122">
    <property type="entry name" value="RNA_ligase_dom_REL/Rnl2"/>
</dbReference>
<organism evidence="2 3">
    <name type="scientific">Labrys neptuniae</name>
    <dbReference type="NCBI Taxonomy" id="376174"/>
    <lineage>
        <taxon>Bacteria</taxon>
        <taxon>Pseudomonadati</taxon>
        <taxon>Pseudomonadota</taxon>
        <taxon>Alphaproteobacteria</taxon>
        <taxon>Hyphomicrobiales</taxon>
        <taxon>Xanthobacteraceae</taxon>
        <taxon>Labrys</taxon>
    </lineage>
</organism>
<dbReference type="PANTHER" id="PTHR43883:SF1">
    <property type="entry name" value="GLUCONOKINASE"/>
    <property type="match status" value="1"/>
</dbReference>
<dbReference type="InterPro" id="IPR052732">
    <property type="entry name" value="Cell-binding_unc_protein"/>
</dbReference>
<reference evidence="2 3" key="1">
    <citation type="submission" date="2024-09" db="EMBL/GenBank/DDBJ databases">
        <title>Description of Labrys sedimenti sp. nov., isolated from a diclofenac-degrading enrichment culture, and genome-based reclassification of Labrys portucalensis as a later heterotypic synonym of Labrys neptuniae.</title>
        <authorList>
            <person name="Tancsics A."/>
            <person name="Csepanyi A."/>
        </authorList>
    </citation>
    <scope>NUCLEOTIDE SEQUENCE [LARGE SCALE GENOMIC DNA]</scope>
    <source>
        <strain evidence="2 3">LMG 23412</strain>
    </source>
</reference>
<name>A0ABV6Z8Y9_9HYPH</name>
<sequence length="269" mass="30345">MSFFKYPRTPHLVGSRLQPGDDSAGQIQLDQLAGGHLVFEEKLDGANAAISFDRNGSLTLQSRGHVLAGGAREAQFNLFKAWAQTHERIFKTRLGRRFMMFGEWCFAKHTVFYDRLPHYFIEFDIYDRERAAFLSTPRRHALLAALPVVSVPVVHRGDLPKKVELSALVGRSLYKSRDWRQSLQLAAAEAGLDVATVLGQTEDSDLAEGLYLKHEDEEQVIGRYKFVRADFHQTIQDSGSHWQERPLLPNRLADGIDLFAGSMEAGSME</sequence>
<evidence type="ECO:0000259" key="1">
    <source>
        <dbReference type="Pfam" id="PF09414"/>
    </source>
</evidence>